<feature type="domain" description="Histidine kinase" evidence="19">
    <location>
        <begin position="209"/>
        <end position="427"/>
    </location>
</feature>
<dbReference type="InterPro" id="IPR036097">
    <property type="entry name" value="HisK_dim/P_sf"/>
</dbReference>
<dbReference type="SUPFAM" id="SSF55785">
    <property type="entry name" value="PYP-like sensor domain (PAS domain)"/>
    <property type="match status" value="1"/>
</dbReference>
<keyword evidence="9" id="KW-0808">Transferase</keyword>
<evidence type="ECO:0000256" key="17">
    <source>
        <dbReference type="ARBA" id="ARBA00025207"/>
    </source>
</evidence>
<evidence type="ECO:0000313" key="20">
    <source>
        <dbReference type="EMBL" id="QJD28913.1"/>
    </source>
</evidence>
<dbReference type="PROSITE" id="PS50109">
    <property type="entry name" value="HIS_KIN"/>
    <property type="match status" value="1"/>
</dbReference>
<dbReference type="InterPro" id="IPR035965">
    <property type="entry name" value="PAS-like_dom_sf"/>
</dbReference>
<reference evidence="21" key="1">
    <citation type="submission" date="2019-12" db="EMBL/GenBank/DDBJ databases">
        <authorList>
            <person name="Awala S.I."/>
            <person name="Rhee S.K."/>
        </authorList>
    </citation>
    <scope>NUCLEOTIDE SEQUENCE [LARGE SCALE GENOMIC DNA]</scope>
    <source>
        <strain evidence="21">IM1</strain>
    </source>
</reference>
<evidence type="ECO:0000259" key="19">
    <source>
        <dbReference type="PROSITE" id="PS50109"/>
    </source>
</evidence>
<dbReference type="EC" id="2.7.13.3" evidence="3"/>
<dbReference type="InterPro" id="IPR003594">
    <property type="entry name" value="HATPase_dom"/>
</dbReference>
<evidence type="ECO:0000256" key="1">
    <source>
        <dbReference type="ARBA" id="ARBA00000085"/>
    </source>
</evidence>
<dbReference type="GO" id="GO:0005524">
    <property type="term" value="F:ATP binding"/>
    <property type="evidence" value="ECO:0007669"/>
    <property type="project" value="UniProtKB-KW"/>
</dbReference>
<protein>
    <recommendedName>
        <fullName evidence="4">Phosphate regulon sensor protein PhoR</fullName>
        <ecNumber evidence="3">2.7.13.3</ecNumber>
    </recommendedName>
</protein>
<keyword evidence="12 20" id="KW-0418">Kinase</keyword>
<organism evidence="20 21">
    <name type="scientific">Methylococcus geothermalis</name>
    <dbReference type="NCBI Taxonomy" id="2681310"/>
    <lineage>
        <taxon>Bacteria</taxon>
        <taxon>Pseudomonadati</taxon>
        <taxon>Pseudomonadota</taxon>
        <taxon>Gammaproteobacteria</taxon>
        <taxon>Methylococcales</taxon>
        <taxon>Methylococcaceae</taxon>
        <taxon>Methylococcus</taxon>
    </lineage>
</organism>
<keyword evidence="5" id="KW-0813">Transport</keyword>
<comment type="function">
    <text evidence="17">Member of the two-component regulatory system PhoR/PhoB involved in the phosphate regulon genes expression. PhoR may function as a membrane-associated protein kinase that phosphorylates PhoB in response to environmental signals.</text>
</comment>
<sequence length="441" mass="49689">MLRAWASEFFTIFWVVLVTVIAGRIIDDFGFAMWIGTALYLVHHLVHANRLYVWMRGGRSGRIPAGTGIWEEIYYLIHKLRRRNKRRKKQLIRMLEQFRTATSALPDATVVLGARDEIDWFNESACRLLGLRKSDLGQNIGNLVRYPKFAEHLKHSRHSATVSIPSPADEALQLEIRIVPYGEDSRLLIAQDVTQLRFMERVRSDFVANVSHELRTPLTVLRGYMETLTEGGQDLPASSYKKMVQRMVEQTSRMQSLVDNLLSLTRLESGPPKPATVVQVPLLLDRLCKEANLVEAPEHAPVRLVLDSQVSLLGNETDLHSAFANLISNAVKYSRPSDTVTVRWSQEEAGGVRLDVEDTGPGIPKEHLPRLTERFYRVEIEGCRSKSGTGLGLAIVKHVMSRHDAELFIASELGRGSRFTCVFPPSRVVAGSDASRPNFPM</sequence>
<evidence type="ECO:0000256" key="12">
    <source>
        <dbReference type="ARBA" id="ARBA00022777"/>
    </source>
</evidence>
<dbReference type="GO" id="GO:0004721">
    <property type="term" value="F:phosphoprotein phosphatase activity"/>
    <property type="evidence" value="ECO:0007669"/>
    <property type="project" value="InterPro"/>
</dbReference>
<dbReference type="InterPro" id="IPR050351">
    <property type="entry name" value="BphY/WalK/GraS-like"/>
</dbReference>
<dbReference type="InterPro" id="IPR021766">
    <property type="entry name" value="PhoR_N"/>
</dbReference>
<keyword evidence="11" id="KW-0547">Nucleotide-binding</keyword>
<keyword evidence="14 18" id="KW-1133">Transmembrane helix</keyword>
<dbReference type="PANTHER" id="PTHR45453">
    <property type="entry name" value="PHOSPHATE REGULON SENSOR PROTEIN PHOR"/>
    <property type="match status" value="1"/>
</dbReference>
<comment type="subcellular location">
    <subcellularLocation>
        <location evidence="2">Cell membrane</location>
    </subcellularLocation>
</comment>
<dbReference type="KEGG" id="metu:GNH96_02320"/>
<dbReference type="Pfam" id="PF11808">
    <property type="entry name" value="PhoR"/>
    <property type="match status" value="1"/>
</dbReference>
<dbReference type="SMART" id="SM00387">
    <property type="entry name" value="HATPase_c"/>
    <property type="match status" value="1"/>
</dbReference>
<evidence type="ECO:0000256" key="15">
    <source>
        <dbReference type="ARBA" id="ARBA00023012"/>
    </source>
</evidence>
<keyword evidence="8" id="KW-0592">Phosphate transport</keyword>
<keyword evidence="15" id="KW-0902">Two-component regulatory system</keyword>
<evidence type="ECO:0000256" key="6">
    <source>
        <dbReference type="ARBA" id="ARBA00022475"/>
    </source>
</evidence>
<dbReference type="Pfam" id="PF02518">
    <property type="entry name" value="HATPase_c"/>
    <property type="match status" value="1"/>
</dbReference>
<evidence type="ECO:0000256" key="18">
    <source>
        <dbReference type="SAM" id="Phobius"/>
    </source>
</evidence>
<dbReference type="InterPro" id="IPR004358">
    <property type="entry name" value="Sig_transdc_His_kin-like_C"/>
</dbReference>
<feature type="transmembrane region" description="Helical" evidence="18">
    <location>
        <begin position="32"/>
        <end position="53"/>
    </location>
</feature>
<evidence type="ECO:0000256" key="16">
    <source>
        <dbReference type="ARBA" id="ARBA00023136"/>
    </source>
</evidence>
<keyword evidence="6" id="KW-1003">Cell membrane</keyword>
<dbReference type="AlphaFoldDB" id="A0A858Q537"/>
<dbReference type="CDD" id="cd00130">
    <property type="entry name" value="PAS"/>
    <property type="match status" value="1"/>
</dbReference>
<dbReference type="InterPro" id="IPR000014">
    <property type="entry name" value="PAS"/>
</dbReference>
<dbReference type="CDD" id="cd00082">
    <property type="entry name" value="HisKA"/>
    <property type="match status" value="1"/>
</dbReference>
<name>A0A858Q537_9GAMM</name>
<dbReference type="GO" id="GO:0005886">
    <property type="term" value="C:plasma membrane"/>
    <property type="evidence" value="ECO:0007669"/>
    <property type="project" value="UniProtKB-SubCell"/>
</dbReference>
<proteinExistence type="predicted"/>
<evidence type="ECO:0000256" key="8">
    <source>
        <dbReference type="ARBA" id="ARBA00022592"/>
    </source>
</evidence>
<dbReference type="PANTHER" id="PTHR45453:SF1">
    <property type="entry name" value="PHOSPHATE REGULON SENSOR PROTEIN PHOR"/>
    <property type="match status" value="1"/>
</dbReference>
<dbReference type="NCBIfam" id="TIGR02966">
    <property type="entry name" value="phoR_proteo"/>
    <property type="match status" value="1"/>
</dbReference>
<dbReference type="RefSeq" id="WP_169601914.1">
    <property type="nucleotide sequence ID" value="NZ_CP046565.1"/>
</dbReference>
<evidence type="ECO:0000256" key="14">
    <source>
        <dbReference type="ARBA" id="ARBA00022989"/>
    </source>
</evidence>
<dbReference type="Proteomes" id="UP000503004">
    <property type="component" value="Chromosome"/>
</dbReference>
<dbReference type="Pfam" id="PF13188">
    <property type="entry name" value="PAS_8"/>
    <property type="match status" value="1"/>
</dbReference>
<keyword evidence="16 18" id="KW-0472">Membrane</keyword>
<evidence type="ECO:0000256" key="2">
    <source>
        <dbReference type="ARBA" id="ARBA00004236"/>
    </source>
</evidence>
<evidence type="ECO:0000256" key="13">
    <source>
        <dbReference type="ARBA" id="ARBA00022840"/>
    </source>
</evidence>
<dbReference type="SMART" id="SM00388">
    <property type="entry name" value="HisKA"/>
    <property type="match status" value="1"/>
</dbReference>
<dbReference type="Gene3D" id="3.30.565.10">
    <property type="entry name" value="Histidine kinase-like ATPase, C-terminal domain"/>
    <property type="match status" value="1"/>
</dbReference>
<comment type="catalytic activity">
    <reaction evidence="1">
        <text>ATP + protein L-histidine = ADP + protein N-phospho-L-histidine.</text>
        <dbReference type="EC" id="2.7.13.3"/>
    </reaction>
</comment>
<evidence type="ECO:0000256" key="9">
    <source>
        <dbReference type="ARBA" id="ARBA00022679"/>
    </source>
</evidence>
<dbReference type="InterPro" id="IPR003661">
    <property type="entry name" value="HisK_dim/P_dom"/>
</dbReference>
<evidence type="ECO:0000256" key="4">
    <source>
        <dbReference type="ARBA" id="ARBA00019665"/>
    </source>
</evidence>
<keyword evidence="13" id="KW-0067">ATP-binding</keyword>
<accession>A0A858Q537</accession>
<keyword evidence="7" id="KW-0597">Phosphoprotein</keyword>
<dbReference type="InterPro" id="IPR014310">
    <property type="entry name" value="Sig_transdc_His_kinase_PhoR"/>
</dbReference>
<dbReference type="SUPFAM" id="SSF55874">
    <property type="entry name" value="ATPase domain of HSP90 chaperone/DNA topoisomerase II/histidine kinase"/>
    <property type="match status" value="1"/>
</dbReference>
<dbReference type="InterPro" id="IPR036890">
    <property type="entry name" value="HATPase_C_sf"/>
</dbReference>
<feature type="transmembrane region" description="Helical" evidence="18">
    <location>
        <begin position="9"/>
        <end position="26"/>
    </location>
</feature>
<dbReference type="InterPro" id="IPR005467">
    <property type="entry name" value="His_kinase_dom"/>
</dbReference>
<dbReference type="FunFam" id="1.10.287.130:FF:000001">
    <property type="entry name" value="Two-component sensor histidine kinase"/>
    <property type="match status" value="1"/>
</dbReference>
<gene>
    <name evidence="20" type="primary">phoR</name>
    <name evidence="20" type="ORF">GNH96_02320</name>
</gene>
<evidence type="ECO:0000256" key="3">
    <source>
        <dbReference type="ARBA" id="ARBA00012438"/>
    </source>
</evidence>
<dbReference type="Gene3D" id="1.10.287.130">
    <property type="match status" value="1"/>
</dbReference>
<dbReference type="GO" id="GO:0016036">
    <property type="term" value="P:cellular response to phosphate starvation"/>
    <property type="evidence" value="ECO:0007669"/>
    <property type="project" value="TreeGrafter"/>
</dbReference>
<dbReference type="Pfam" id="PF00512">
    <property type="entry name" value="HisKA"/>
    <property type="match status" value="1"/>
</dbReference>
<dbReference type="EMBL" id="CP046565">
    <property type="protein sequence ID" value="QJD28913.1"/>
    <property type="molecule type" value="Genomic_DNA"/>
</dbReference>
<evidence type="ECO:0000256" key="11">
    <source>
        <dbReference type="ARBA" id="ARBA00022741"/>
    </source>
</evidence>
<dbReference type="PRINTS" id="PR00344">
    <property type="entry name" value="BCTRLSENSOR"/>
</dbReference>
<evidence type="ECO:0000313" key="21">
    <source>
        <dbReference type="Proteomes" id="UP000503004"/>
    </source>
</evidence>
<dbReference type="SMART" id="SM00091">
    <property type="entry name" value="PAS"/>
    <property type="match status" value="1"/>
</dbReference>
<dbReference type="GO" id="GO:0006817">
    <property type="term" value="P:phosphate ion transport"/>
    <property type="evidence" value="ECO:0007669"/>
    <property type="project" value="UniProtKB-KW"/>
</dbReference>
<keyword evidence="10 18" id="KW-0812">Transmembrane</keyword>
<keyword evidence="21" id="KW-1185">Reference proteome</keyword>
<dbReference type="Gene3D" id="3.30.450.20">
    <property type="entry name" value="PAS domain"/>
    <property type="match status" value="1"/>
</dbReference>
<evidence type="ECO:0000256" key="7">
    <source>
        <dbReference type="ARBA" id="ARBA00022553"/>
    </source>
</evidence>
<evidence type="ECO:0000256" key="5">
    <source>
        <dbReference type="ARBA" id="ARBA00022448"/>
    </source>
</evidence>
<evidence type="ECO:0000256" key="10">
    <source>
        <dbReference type="ARBA" id="ARBA00022692"/>
    </source>
</evidence>
<dbReference type="SUPFAM" id="SSF47384">
    <property type="entry name" value="Homodimeric domain of signal transducing histidine kinase"/>
    <property type="match status" value="1"/>
</dbReference>
<dbReference type="GO" id="GO:0000155">
    <property type="term" value="F:phosphorelay sensor kinase activity"/>
    <property type="evidence" value="ECO:0007669"/>
    <property type="project" value="InterPro"/>
</dbReference>